<dbReference type="AlphaFoldDB" id="A0A5N7JSZ3"/>
<gene>
    <name evidence="1" type="ORF">F0170_10700</name>
</gene>
<dbReference type="EMBL" id="VUBA01000057">
    <property type="protein sequence ID" value="MPQ84416.1"/>
    <property type="molecule type" value="Genomic_DNA"/>
</dbReference>
<dbReference type="Proteomes" id="UP000325438">
    <property type="component" value="Unassembled WGS sequence"/>
</dbReference>
<comment type="caution">
    <text evidence="1">The sequence shown here is derived from an EMBL/GenBank/DDBJ whole genome shotgun (WGS) entry which is preliminary data.</text>
</comment>
<dbReference type="InterPro" id="IPR028957">
    <property type="entry name" value="Imm50"/>
</dbReference>
<protein>
    <recommendedName>
        <fullName evidence="3">Immunity protein 50</fullName>
    </recommendedName>
</protein>
<dbReference type="Pfam" id="PF15594">
    <property type="entry name" value="Imm50"/>
    <property type="match status" value="1"/>
</dbReference>
<dbReference type="RefSeq" id="WP_152749320.1">
    <property type="nucleotide sequence ID" value="NZ_JBLZPT010000004.1"/>
</dbReference>
<evidence type="ECO:0000313" key="2">
    <source>
        <dbReference type="Proteomes" id="UP000325438"/>
    </source>
</evidence>
<evidence type="ECO:0000313" key="1">
    <source>
        <dbReference type="EMBL" id="MPQ84416.1"/>
    </source>
</evidence>
<reference evidence="1 2" key="1">
    <citation type="submission" date="2019-09" db="EMBL/GenBank/DDBJ databases">
        <title>The draft genomes of Allium pathogen Pseudomonas sp.</title>
        <authorList>
            <person name="Fujikawa T."/>
            <person name="Sawada H."/>
        </authorList>
    </citation>
    <scope>NUCLEOTIDE SEQUENCE [LARGE SCALE GENOMIC DNA]</scope>
    <source>
        <strain evidence="1 2">MAFF 730085</strain>
    </source>
</reference>
<sequence>MKHWNDLDGTIFFNKIFSQPIEIGEILIRTLRLENDQPLFGIGFDIPEFPDRLPEKWKDEGYNTCRIGLTCFEVSNLQIVNLPCKELFSVKIEEEDGYFFFTAKSKSASVELKSKWLTLSGPSAYMNGPEPED</sequence>
<name>A0A5N7JSZ3_9PSED</name>
<evidence type="ECO:0008006" key="3">
    <source>
        <dbReference type="Google" id="ProtNLM"/>
    </source>
</evidence>
<accession>A0A5N7JSZ3</accession>
<proteinExistence type="predicted"/>
<organism evidence="1 2">
    <name type="scientific">Pseudomonas kitaguniensis</name>
    <dbReference type="NCBI Taxonomy" id="2607908"/>
    <lineage>
        <taxon>Bacteria</taxon>
        <taxon>Pseudomonadati</taxon>
        <taxon>Pseudomonadota</taxon>
        <taxon>Gammaproteobacteria</taxon>
        <taxon>Pseudomonadales</taxon>
        <taxon>Pseudomonadaceae</taxon>
        <taxon>Pseudomonas</taxon>
    </lineage>
</organism>